<dbReference type="Gene3D" id="3.90.70.40">
    <property type="match status" value="1"/>
</dbReference>
<dbReference type="Proteomes" id="UP000011116">
    <property type="component" value="Chromosome 1H"/>
</dbReference>
<organism evidence="7 8">
    <name type="scientific">Hordeum vulgare subsp. vulgare</name>
    <name type="common">Domesticated barley</name>
    <dbReference type="NCBI Taxonomy" id="112509"/>
    <lineage>
        <taxon>Eukaryota</taxon>
        <taxon>Viridiplantae</taxon>
        <taxon>Streptophyta</taxon>
        <taxon>Embryophyta</taxon>
        <taxon>Tracheophyta</taxon>
        <taxon>Spermatophyta</taxon>
        <taxon>Magnoliopsida</taxon>
        <taxon>Liliopsida</taxon>
        <taxon>Poales</taxon>
        <taxon>Poaceae</taxon>
        <taxon>BOP clade</taxon>
        <taxon>Pooideae</taxon>
        <taxon>Triticodae</taxon>
        <taxon>Triticeae</taxon>
        <taxon>Hordeinae</taxon>
        <taxon>Hordeum</taxon>
    </lineage>
</organism>
<dbReference type="PROSITE" id="PS50957">
    <property type="entry name" value="JOSEPHIN"/>
    <property type="match status" value="1"/>
</dbReference>
<keyword evidence="8" id="KW-1185">Reference proteome</keyword>
<comment type="catalytic activity">
    <reaction evidence="1">
        <text>Thiol-dependent hydrolysis of ester, thioester, amide, peptide and isopeptide bonds formed by the C-terminal Gly of ubiquitin (a 76-residue protein attached to proteins as an intracellular targeting signal).</text>
        <dbReference type="EC" id="3.4.19.12"/>
    </reaction>
</comment>
<feature type="active site" evidence="6">
    <location>
        <position position="141"/>
    </location>
</feature>
<feature type="active site" description="Proton acceptor" evidence="6">
    <location>
        <position position="126"/>
    </location>
</feature>
<evidence type="ECO:0000256" key="4">
    <source>
        <dbReference type="ARBA" id="ARBA00022786"/>
    </source>
</evidence>
<dbReference type="RefSeq" id="XP_044978730.1">
    <property type="nucleotide sequence ID" value="XM_045122795.1"/>
</dbReference>
<dbReference type="GO" id="GO:0004843">
    <property type="term" value="F:cysteine-type deubiquitinase activity"/>
    <property type="evidence" value="ECO:0000318"/>
    <property type="project" value="GO_Central"/>
</dbReference>
<dbReference type="Pfam" id="PF02099">
    <property type="entry name" value="Josephin"/>
    <property type="match status" value="1"/>
</dbReference>
<dbReference type="InterPro" id="IPR006155">
    <property type="entry name" value="Josephin"/>
</dbReference>
<dbReference type="InterPro" id="IPR033865">
    <property type="entry name" value="Ataxin-3"/>
</dbReference>
<dbReference type="GeneID" id="123445759"/>
<evidence type="ECO:0000313" key="8">
    <source>
        <dbReference type="Proteomes" id="UP000011116"/>
    </source>
</evidence>
<evidence type="ECO:0000313" key="7">
    <source>
        <dbReference type="EnsemblPlants" id="HORVU.MOREX.r3.1HG0074170.1"/>
    </source>
</evidence>
<dbReference type="Gramene" id="HORVU.MOREX.r3.1HG0074170.1">
    <property type="protein sequence ID" value="HORVU.MOREX.r3.1HG0074170.1"/>
    <property type="gene ID" value="HORVU.MOREX.r3.1HG0074170"/>
</dbReference>
<keyword evidence="3" id="KW-0645">Protease</keyword>
<dbReference type="OrthoDB" id="10063692at2759"/>
<dbReference type="GO" id="GO:1904262">
    <property type="term" value="P:negative regulation of TORC1 signaling"/>
    <property type="evidence" value="ECO:0000318"/>
    <property type="project" value="GO_Central"/>
</dbReference>
<accession>A0A287G7J6</accession>
<keyword evidence="4" id="KW-0833">Ubl conjugation pathway</keyword>
<dbReference type="GO" id="GO:1904294">
    <property type="term" value="P:positive regulation of ERAD pathway"/>
    <property type="evidence" value="ECO:0000318"/>
    <property type="project" value="GO_Central"/>
</dbReference>
<evidence type="ECO:0000256" key="6">
    <source>
        <dbReference type="PIRSR" id="PIRSR633865-1"/>
    </source>
</evidence>
<evidence type="ECO:0000256" key="2">
    <source>
        <dbReference type="ARBA" id="ARBA00012759"/>
    </source>
</evidence>
<reference evidence="7" key="2">
    <citation type="submission" date="2020-10" db="EMBL/GenBank/DDBJ databases">
        <authorList>
            <person name="Scholz U."/>
            <person name="Mascher M."/>
            <person name="Fiebig A."/>
        </authorList>
    </citation>
    <scope>NUCLEOTIDE SEQUENCE [LARGE SCALE GENOMIC DNA]</scope>
    <source>
        <strain evidence="7">cv. Morex</strain>
    </source>
</reference>
<dbReference type="ExpressionAtlas" id="A0A287G7J6">
    <property type="expression patterns" value="baseline"/>
</dbReference>
<dbReference type="GO" id="GO:0016579">
    <property type="term" value="P:protein deubiquitination"/>
    <property type="evidence" value="ECO:0007669"/>
    <property type="project" value="InterPro"/>
</dbReference>
<protein>
    <recommendedName>
        <fullName evidence="2">ubiquitinyl hydrolase 1</fullName>
        <ecNumber evidence="2">3.4.19.12</ecNumber>
    </recommendedName>
</protein>
<dbReference type="PRINTS" id="PR01233">
    <property type="entry name" value="JOSEPHIN"/>
</dbReference>
<dbReference type="AlphaFoldDB" id="A0A287G7J6"/>
<dbReference type="OMA" id="DLQFISM"/>
<dbReference type="GO" id="GO:0043161">
    <property type="term" value="P:proteasome-mediated ubiquitin-dependent protein catabolic process"/>
    <property type="evidence" value="ECO:0000318"/>
    <property type="project" value="GO_Central"/>
</dbReference>
<dbReference type="GO" id="GO:0006515">
    <property type="term" value="P:protein quality control for misfolded or incompletely synthesized proteins"/>
    <property type="evidence" value="ECO:0000318"/>
    <property type="project" value="GO_Central"/>
</dbReference>
<dbReference type="Gene3D" id="1.10.287.10">
    <property type="entry name" value="S15/NS1, RNA-binding"/>
    <property type="match status" value="1"/>
</dbReference>
<evidence type="ECO:0000256" key="1">
    <source>
        <dbReference type="ARBA" id="ARBA00000707"/>
    </source>
</evidence>
<dbReference type="GO" id="GO:0005634">
    <property type="term" value="C:nucleus"/>
    <property type="evidence" value="ECO:0000318"/>
    <property type="project" value="GO_Central"/>
</dbReference>
<dbReference type="Gramene" id="HORVU.MOREX.r2.1HG0059970.1">
    <property type="protein sequence ID" value="HORVU.MOREX.r2.1HG0059970.1"/>
    <property type="gene ID" value="HORVU.MOREX.r2.1HG0059970"/>
</dbReference>
<dbReference type="EnsemblPlants" id="HORVU.MOREX.r3.1HG0074170.1">
    <property type="protein sequence ID" value="HORVU.MOREX.r3.1HG0074170.1"/>
    <property type="gene ID" value="HORVU.MOREX.r3.1HG0074170"/>
</dbReference>
<dbReference type="SMR" id="A0A287G7J6"/>
<dbReference type="SMART" id="SM01246">
    <property type="entry name" value="Josephin"/>
    <property type="match status" value="1"/>
</dbReference>
<reference evidence="7" key="3">
    <citation type="submission" date="2022-01" db="UniProtKB">
        <authorList>
            <consortium name="EnsemblPlants"/>
        </authorList>
    </citation>
    <scope>IDENTIFICATION</scope>
    <source>
        <strain evidence="7">subsp. vulgare</strain>
    </source>
</reference>
<dbReference type="KEGG" id="hvg:123445759"/>
<reference evidence="8" key="1">
    <citation type="journal article" date="2012" name="Nature">
        <title>A physical, genetic and functional sequence assembly of the barley genome.</title>
        <authorList>
            <consortium name="The International Barley Genome Sequencing Consortium"/>
            <person name="Mayer K.F."/>
            <person name="Waugh R."/>
            <person name="Brown J.W."/>
            <person name="Schulman A."/>
            <person name="Langridge P."/>
            <person name="Platzer M."/>
            <person name="Fincher G.B."/>
            <person name="Muehlbauer G.J."/>
            <person name="Sato K."/>
            <person name="Close T.J."/>
            <person name="Wise R.P."/>
            <person name="Stein N."/>
        </authorList>
    </citation>
    <scope>NUCLEOTIDE SEQUENCE [LARGE SCALE GENOMIC DNA]</scope>
    <source>
        <strain evidence="8">cv. Morex</strain>
    </source>
</reference>
<dbReference type="FunFam" id="3.90.70.40:FF:000004">
    <property type="entry name" value="ataxin-3 homolog"/>
    <property type="match status" value="1"/>
</dbReference>
<keyword evidence="5" id="KW-0378">Hydrolase</keyword>
<dbReference type="PANTHER" id="PTHR14159">
    <property type="entry name" value="ATAXIN-3-RELATED"/>
    <property type="match status" value="1"/>
</dbReference>
<name>A0A287G7J6_HORVV</name>
<evidence type="ECO:0000256" key="5">
    <source>
        <dbReference type="ARBA" id="ARBA00022801"/>
    </source>
</evidence>
<dbReference type="EC" id="3.4.19.12" evidence="2"/>
<dbReference type="PANTHER" id="PTHR14159:SF3">
    <property type="entry name" value="UBIQUITINYL HYDROLASE 1"/>
    <property type="match status" value="1"/>
</dbReference>
<proteinExistence type="predicted"/>
<feature type="active site" description="Nucleophile" evidence="6">
    <location>
        <position position="21"/>
    </location>
</feature>
<sequence>MDAGTGNSGMLYHELQARQLCGLHALNAALQGPFFSEGDLLQIAADLDAREREVMSAAGTVGAGDFLAEGEGSHNVSNSGDFSVEVLKRALEVWNLQFISMYSQAAAGAQSNPELETAFICHFQNHWFCIRNVDGEWYNFNSLYLAPEHLSQFLLSAYLDSMRGPGSNIYVVRGTFPRDCPTDYNDFGQWLDPEEARIITHSRFEAQQKQGSNSAIAMASRRYLTVGVASGLRGLEVPGTKIEVPRQQPYQQKGMTMMQEESDDELKAAIAISLMPFEAPGTSSLPAQEERNLKSALGKDTSMEEPVWSNSEGPVEED</sequence>
<gene>
    <name evidence="7" type="primary">LOC123445759</name>
</gene>
<evidence type="ECO:0000256" key="3">
    <source>
        <dbReference type="ARBA" id="ARBA00022670"/>
    </source>
</evidence>